<keyword evidence="3" id="KW-1185">Reference proteome</keyword>
<proteinExistence type="predicted"/>
<accession>A0A8H3EYM6</accession>
<evidence type="ECO:0000313" key="2">
    <source>
        <dbReference type="EMBL" id="CAF9914268.1"/>
    </source>
</evidence>
<sequence length="210" mass="23754">MNKNEKEIVEATASRDNQPHRIIKTPSPELKITQTGVLKMEDGETSTPPAVSADATLHEPTEEQFRRHLDNSQSNSIPQALPGHIELARVGAIEGLPRTNIPCPVTIGWQEQGGPEGVEARNLVAEVHRLELENLGQREQLGFQNDAIGQWRAAYDSLMRTSQVLEQALQRAMTQQERQQRQIKDLEAEKAHPQVSERETQEHQNKRRRT</sequence>
<feature type="region of interest" description="Disordered" evidence="1">
    <location>
        <begin position="1"/>
        <end position="34"/>
    </location>
</feature>
<evidence type="ECO:0000313" key="3">
    <source>
        <dbReference type="Proteomes" id="UP000664521"/>
    </source>
</evidence>
<dbReference type="EMBL" id="CAJPDS010000014">
    <property type="protein sequence ID" value="CAF9914268.1"/>
    <property type="molecule type" value="Genomic_DNA"/>
</dbReference>
<dbReference type="Proteomes" id="UP000664521">
    <property type="component" value="Unassembled WGS sequence"/>
</dbReference>
<evidence type="ECO:0000256" key="1">
    <source>
        <dbReference type="SAM" id="MobiDB-lite"/>
    </source>
</evidence>
<organism evidence="2 3">
    <name type="scientific">Heterodermia speciosa</name>
    <dbReference type="NCBI Taxonomy" id="116794"/>
    <lineage>
        <taxon>Eukaryota</taxon>
        <taxon>Fungi</taxon>
        <taxon>Dikarya</taxon>
        <taxon>Ascomycota</taxon>
        <taxon>Pezizomycotina</taxon>
        <taxon>Lecanoromycetes</taxon>
        <taxon>OSLEUM clade</taxon>
        <taxon>Lecanoromycetidae</taxon>
        <taxon>Caliciales</taxon>
        <taxon>Physciaceae</taxon>
        <taxon>Heterodermia</taxon>
    </lineage>
</organism>
<protein>
    <submittedName>
        <fullName evidence="2">Uncharacterized protein</fullName>
    </submittedName>
</protein>
<gene>
    <name evidence="2" type="ORF">HETSPECPRED_001936</name>
</gene>
<reference evidence="2" key="1">
    <citation type="submission" date="2021-03" db="EMBL/GenBank/DDBJ databases">
        <authorList>
            <person name="Tagirdzhanova G."/>
        </authorList>
    </citation>
    <scope>NUCLEOTIDE SEQUENCE</scope>
</reference>
<dbReference type="AlphaFoldDB" id="A0A8H3EYM6"/>
<comment type="caution">
    <text evidence="2">The sequence shown here is derived from an EMBL/GenBank/DDBJ whole genome shotgun (WGS) entry which is preliminary data.</text>
</comment>
<name>A0A8H3EYM6_9LECA</name>
<feature type="compositionally biased region" description="Basic and acidic residues" evidence="1">
    <location>
        <begin position="178"/>
        <end position="204"/>
    </location>
</feature>
<feature type="region of interest" description="Disordered" evidence="1">
    <location>
        <begin position="174"/>
        <end position="210"/>
    </location>
</feature>